<dbReference type="PANTHER" id="PTHR46641:SF2">
    <property type="entry name" value="FMRFAMIDE RECEPTOR"/>
    <property type="match status" value="1"/>
</dbReference>
<organism evidence="7 8">
    <name type="scientific">Owenia fusiformis</name>
    <name type="common">Polychaete worm</name>
    <dbReference type="NCBI Taxonomy" id="6347"/>
    <lineage>
        <taxon>Eukaryota</taxon>
        <taxon>Metazoa</taxon>
        <taxon>Spiralia</taxon>
        <taxon>Lophotrochozoa</taxon>
        <taxon>Annelida</taxon>
        <taxon>Polychaeta</taxon>
        <taxon>Sedentaria</taxon>
        <taxon>Canalipalpata</taxon>
        <taxon>Sabellida</taxon>
        <taxon>Oweniida</taxon>
        <taxon>Oweniidae</taxon>
        <taxon>Owenia</taxon>
    </lineage>
</organism>
<evidence type="ECO:0000256" key="2">
    <source>
        <dbReference type="ARBA" id="ARBA00022692"/>
    </source>
</evidence>
<feature type="transmembrane region" description="Helical" evidence="5">
    <location>
        <begin position="112"/>
        <end position="138"/>
    </location>
</feature>
<feature type="domain" description="G-protein coupled receptors family 1 profile" evidence="6">
    <location>
        <begin position="52"/>
        <end position="320"/>
    </location>
</feature>
<evidence type="ECO:0000256" key="1">
    <source>
        <dbReference type="ARBA" id="ARBA00004370"/>
    </source>
</evidence>
<evidence type="ECO:0000256" key="3">
    <source>
        <dbReference type="ARBA" id="ARBA00022989"/>
    </source>
</evidence>
<dbReference type="AlphaFoldDB" id="A0A8S4NEA3"/>
<evidence type="ECO:0000313" key="7">
    <source>
        <dbReference type="EMBL" id="CAH1779855.1"/>
    </source>
</evidence>
<feature type="transmembrane region" description="Helical" evidence="5">
    <location>
        <begin position="307"/>
        <end position="327"/>
    </location>
</feature>
<evidence type="ECO:0000313" key="8">
    <source>
        <dbReference type="Proteomes" id="UP000749559"/>
    </source>
</evidence>
<feature type="transmembrane region" description="Helical" evidence="5">
    <location>
        <begin position="214"/>
        <end position="239"/>
    </location>
</feature>
<dbReference type="SUPFAM" id="SSF81321">
    <property type="entry name" value="Family A G protein-coupled receptor-like"/>
    <property type="match status" value="1"/>
</dbReference>
<reference evidence="7" key="1">
    <citation type="submission" date="2022-03" db="EMBL/GenBank/DDBJ databases">
        <authorList>
            <person name="Martin C."/>
        </authorList>
    </citation>
    <scope>NUCLEOTIDE SEQUENCE</scope>
</reference>
<dbReference type="GO" id="GO:0004930">
    <property type="term" value="F:G protein-coupled receptor activity"/>
    <property type="evidence" value="ECO:0007669"/>
    <property type="project" value="InterPro"/>
</dbReference>
<dbReference type="Pfam" id="PF00001">
    <property type="entry name" value="7tm_1"/>
    <property type="match status" value="1"/>
</dbReference>
<dbReference type="Proteomes" id="UP000749559">
    <property type="component" value="Unassembled WGS sequence"/>
</dbReference>
<feature type="transmembrane region" description="Helical" evidence="5">
    <location>
        <begin position="40"/>
        <end position="59"/>
    </location>
</feature>
<proteinExistence type="predicted"/>
<keyword evidence="8" id="KW-1185">Reference proteome</keyword>
<keyword evidence="3 5" id="KW-1133">Transmembrane helix</keyword>
<feature type="transmembrane region" description="Helical" evidence="5">
    <location>
        <begin position="80"/>
        <end position="100"/>
    </location>
</feature>
<keyword evidence="2 5" id="KW-0812">Transmembrane</keyword>
<dbReference type="EMBL" id="CAIIXF020000003">
    <property type="protein sequence ID" value="CAH1779855.1"/>
    <property type="molecule type" value="Genomic_DNA"/>
</dbReference>
<dbReference type="InterPro" id="IPR017452">
    <property type="entry name" value="GPCR_Rhodpsn_7TM"/>
</dbReference>
<dbReference type="Gene3D" id="1.20.1070.10">
    <property type="entry name" value="Rhodopsin 7-helix transmembrane proteins"/>
    <property type="match status" value="1"/>
</dbReference>
<comment type="subcellular location">
    <subcellularLocation>
        <location evidence="1">Membrane</location>
    </subcellularLocation>
</comment>
<evidence type="ECO:0000256" key="5">
    <source>
        <dbReference type="SAM" id="Phobius"/>
    </source>
</evidence>
<protein>
    <recommendedName>
        <fullName evidence="6">G-protein coupled receptors family 1 profile domain-containing protein</fullName>
    </recommendedName>
</protein>
<keyword evidence="4 5" id="KW-0472">Membrane</keyword>
<accession>A0A8S4NEA3</accession>
<sequence length="375" mass="43149">MAMDGNDSTAFLENVTFEQNLDSGSTPNRFHKEYFWIDKAVIPTICAFGIIGNILNLIILMHKQIRSTMDTMEKSAHIGLFSLAISDFCFCLIVFCHAFLPEVHIFLHKTFTLYYIVFSHAFINIFIMTSTWLTVVMATGRYLAICYPLRCRTTIELSWSKWAIVLVYIISVLFNIPWFFQMYIQRVCINDNYIYYPAQGSITLSSAFKDGYRIMWGVICNFVPLIVLVFCNCCLIKALHNSRHMHRALSANPPIKETRQRLTTILVVIVLLFCVLVSPSEIMKFFFKILQTDNLEAYQMIQKIGNILQAINFSINFLLYYSINLPFRQVFKGLMMPCAKKNQKLPVQQNGASFRSNSSMISVKKLPSCSSDTMV</sequence>
<dbReference type="InterPro" id="IPR052954">
    <property type="entry name" value="GPCR-Ligand_Int"/>
</dbReference>
<dbReference type="GO" id="GO:0016020">
    <property type="term" value="C:membrane"/>
    <property type="evidence" value="ECO:0007669"/>
    <property type="project" value="UniProtKB-SubCell"/>
</dbReference>
<comment type="caution">
    <text evidence="7">The sequence shown here is derived from an EMBL/GenBank/DDBJ whole genome shotgun (WGS) entry which is preliminary data.</text>
</comment>
<dbReference type="CDD" id="cd14978">
    <property type="entry name" value="7tmA_FMRFamide_R-like"/>
    <property type="match status" value="1"/>
</dbReference>
<evidence type="ECO:0000256" key="4">
    <source>
        <dbReference type="ARBA" id="ARBA00023136"/>
    </source>
</evidence>
<feature type="transmembrane region" description="Helical" evidence="5">
    <location>
        <begin position="265"/>
        <end position="287"/>
    </location>
</feature>
<evidence type="ECO:0000259" key="6">
    <source>
        <dbReference type="PROSITE" id="PS50262"/>
    </source>
</evidence>
<feature type="transmembrane region" description="Helical" evidence="5">
    <location>
        <begin position="159"/>
        <end position="180"/>
    </location>
</feature>
<dbReference type="PRINTS" id="PR00237">
    <property type="entry name" value="GPCRRHODOPSN"/>
</dbReference>
<dbReference type="PANTHER" id="PTHR46641">
    <property type="entry name" value="FMRFAMIDE RECEPTOR-RELATED"/>
    <property type="match status" value="1"/>
</dbReference>
<dbReference type="InterPro" id="IPR000276">
    <property type="entry name" value="GPCR_Rhodpsn"/>
</dbReference>
<name>A0A8S4NEA3_OWEFU</name>
<dbReference type="OrthoDB" id="10033446at2759"/>
<dbReference type="PROSITE" id="PS50262">
    <property type="entry name" value="G_PROTEIN_RECEP_F1_2"/>
    <property type="match status" value="1"/>
</dbReference>
<gene>
    <name evidence="7" type="ORF">OFUS_LOCUS6618</name>
</gene>